<evidence type="ECO:0000313" key="2">
    <source>
        <dbReference type="EMBL" id="CEP02131.1"/>
    </source>
</evidence>
<protein>
    <submittedName>
        <fullName evidence="2">Uncharacterized protein</fullName>
    </submittedName>
</protein>
<dbReference type="EMBL" id="CDSF01000122">
    <property type="protein sequence ID" value="CEP02131.1"/>
    <property type="molecule type" value="Genomic_DNA"/>
</dbReference>
<name>A0A0G4J4G3_PLABS</name>
<dbReference type="Proteomes" id="UP000039324">
    <property type="component" value="Unassembled WGS sequence"/>
</dbReference>
<proteinExistence type="predicted"/>
<dbReference type="AlphaFoldDB" id="A0A0G4J4G3"/>
<feature type="region of interest" description="Disordered" evidence="1">
    <location>
        <begin position="31"/>
        <end position="54"/>
    </location>
</feature>
<gene>
    <name evidence="2" type="ORF">PBRA_002396</name>
</gene>
<evidence type="ECO:0000256" key="1">
    <source>
        <dbReference type="SAM" id="MobiDB-lite"/>
    </source>
</evidence>
<feature type="compositionally biased region" description="Low complexity" evidence="1">
    <location>
        <begin position="79"/>
        <end position="95"/>
    </location>
</feature>
<feature type="compositionally biased region" description="Pro residues" evidence="1">
    <location>
        <begin position="113"/>
        <end position="125"/>
    </location>
</feature>
<organism evidence="2 3">
    <name type="scientific">Plasmodiophora brassicae</name>
    <name type="common">Clubroot disease agent</name>
    <dbReference type="NCBI Taxonomy" id="37360"/>
    <lineage>
        <taxon>Eukaryota</taxon>
        <taxon>Sar</taxon>
        <taxon>Rhizaria</taxon>
        <taxon>Endomyxa</taxon>
        <taxon>Phytomyxea</taxon>
        <taxon>Plasmodiophorida</taxon>
        <taxon>Plasmodiophoridae</taxon>
        <taxon>Plasmodiophora</taxon>
    </lineage>
</organism>
<feature type="region of interest" description="Disordered" evidence="1">
    <location>
        <begin position="66"/>
        <end position="151"/>
    </location>
</feature>
<evidence type="ECO:0000313" key="3">
    <source>
        <dbReference type="Proteomes" id="UP000039324"/>
    </source>
</evidence>
<sequence length="162" mass="17754">MASVQVCVNDHIVRSASDGNIQALAYRRATTVSNQPPPPNWAREKATSAPAVVEPVRHRRVQELRVEIPAYGPPSILKPQSPSRSRAGSPSSRRVSFSDERGFSLTSYSPGPGRQPSPEQRPPVTSPGGGRQDTWKRSHRPSTPRYVPITPPRDVNLCCTIL</sequence>
<keyword evidence="3" id="KW-1185">Reference proteome</keyword>
<reference evidence="2 3" key="1">
    <citation type="submission" date="2015-02" db="EMBL/GenBank/DDBJ databases">
        <authorList>
            <person name="Chooi Y.-H."/>
        </authorList>
    </citation>
    <scope>NUCLEOTIDE SEQUENCE [LARGE SCALE GENOMIC DNA]</scope>
    <source>
        <strain evidence="2">E3</strain>
    </source>
</reference>
<accession>A0A0G4J4G3</accession>